<keyword evidence="2" id="KW-0472">Membrane</keyword>
<evidence type="ECO:0000256" key="1">
    <source>
        <dbReference type="ARBA" id="ARBA00007613"/>
    </source>
</evidence>
<keyword evidence="2" id="KW-0449">Lipoprotein</keyword>
<dbReference type="PANTHER" id="PTHR30203:SF33">
    <property type="entry name" value="BLR4455 PROTEIN"/>
    <property type="match status" value="1"/>
</dbReference>
<comment type="subcellular location">
    <subcellularLocation>
        <location evidence="2">Cell membrane</location>
        <topology evidence="2">Lipid-anchor</topology>
    </subcellularLocation>
</comment>
<dbReference type="InterPro" id="IPR003423">
    <property type="entry name" value="OMP_efflux"/>
</dbReference>
<keyword evidence="5" id="KW-1185">Reference proteome</keyword>
<dbReference type="EMBL" id="CP141259">
    <property type="protein sequence ID" value="WRL45808.1"/>
    <property type="molecule type" value="Genomic_DNA"/>
</dbReference>
<dbReference type="Pfam" id="PF02321">
    <property type="entry name" value="OEP"/>
    <property type="match status" value="2"/>
</dbReference>
<gene>
    <name evidence="4" type="ORF">U5817_21815</name>
</gene>
<accession>A0ABZ1ANW0</accession>
<evidence type="ECO:0000313" key="4">
    <source>
        <dbReference type="EMBL" id="WRL45808.1"/>
    </source>
</evidence>
<name>A0ABZ1ANW0_AROEV</name>
<sequence>MPRLLPALAAGLALTLSACAVTEPATRAEIAIPADWNEVAGAGAARAEPQWWRTFSSSQLESLVAAAVADNPDFRAAVERVRQAEIALHVAGASLLPAAAAGGDTGWRRSDPGDGSRAVDSESSGANLSISYEVDLWGRIAANVRGAEASFAASRHDYDATRLTLVASVANTYFAWLAARERLAIAQDNLAIAERVLSIVETRYRNGAASALDVSRQRTTVLTRRAAVPPLETLQRQALTALALLVGQPPQGFSLTPESFTTLEVPSVAPGLPSELLTRRPDLASAEALLAAADADVAAARAALLPRFELSGSAGLATTTLLSLANPASTIGLTAGLAHTLFDGGRLRNDVEAARSRRRELVENYRAAVHTALKEVEDALGNAERDRRLEDSQLETRGEAARSLRLAELRYREGADDLLTVLDAQRTLFLAQDQLAQQRLARLTGTVDLYKALGGGWSAAAGSGNGSTPG</sequence>
<keyword evidence="2" id="KW-1134">Transmembrane beta strand</keyword>
<dbReference type="Proteomes" id="UP001626593">
    <property type="component" value="Chromosome"/>
</dbReference>
<dbReference type="PANTHER" id="PTHR30203">
    <property type="entry name" value="OUTER MEMBRANE CATION EFFLUX PROTEIN"/>
    <property type="match status" value="1"/>
</dbReference>
<dbReference type="Gene3D" id="2.20.200.10">
    <property type="entry name" value="Outer membrane efflux proteins (OEP)"/>
    <property type="match status" value="1"/>
</dbReference>
<feature type="chain" id="PRO_5045006494" evidence="2">
    <location>
        <begin position="21"/>
        <end position="470"/>
    </location>
</feature>
<keyword evidence="2" id="KW-0732">Signal</keyword>
<dbReference type="SUPFAM" id="SSF56954">
    <property type="entry name" value="Outer membrane efflux proteins (OEP)"/>
    <property type="match status" value="1"/>
</dbReference>
<feature type="compositionally biased region" description="Basic and acidic residues" evidence="3">
    <location>
        <begin position="106"/>
        <end position="120"/>
    </location>
</feature>
<dbReference type="Gene3D" id="1.20.1600.10">
    <property type="entry name" value="Outer membrane efflux proteins (OEP)"/>
    <property type="match status" value="1"/>
</dbReference>
<feature type="region of interest" description="Disordered" evidence="3">
    <location>
        <begin position="103"/>
        <end position="122"/>
    </location>
</feature>
<dbReference type="NCBIfam" id="TIGR01845">
    <property type="entry name" value="outer_NodT"/>
    <property type="match status" value="1"/>
</dbReference>
<keyword evidence="2" id="KW-0564">Palmitate</keyword>
<reference evidence="4 5" key="1">
    <citation type="submission" date="2023-12" db="EMBL/GenBank/DDBJ databases">
        <title>A. evansii MAY27, complete genome.</title>
        <authorList>
            <person name="Wang Y."/>
        </authorList>
    </citation>
    <scope>NUCLEOTIDE SEQUENCE [LARGE SCALE GENOMIC DNA]</scope>
    <source>
        <strain evidence="4 5">MAY27</strain>
    </source>
</reference>
<feature type="signal peptide" evidence="2">
    <location>
        <begin position="1"/>
        <end position="20"/>
    </location>
</feature>
<proteinExistence type="inferred from homology"/>
<dbReference type="RefSeq" id="WP_407278800.1">
    <property type="nucleotide sequence ID" value="NZ_CP141259.1"/>
</dbReference>
<evidence type="ECO:0000256" key="2">
    <source>
        <dbReference type="RuleBase" id="RU362097"/>
    </source>
</evidence>
<evidence type="ECO:0000313" key="5">
    <source>
        <dbReference type="Proteomes" id="UP001626593"/>
    </source>
</evidence>
<evidence type="ECO:0000256" key="3">
    <source>
        <dbReference type="SAM" id="MobiDB-lite"/>
    </source>
</evidence>
<keyword evidence="2" id="KW-0812">Transmembrane</keyword>
<protein>
    <submittedName>
        <fullName evidence="4">Efflux transporter outer membrane subunit</fullName>
    </submittedName>
</protein>
<dbReference type="InterPro" id="IPR010131">
    <property type="entry name" value="MdtP/NodT-like"/>
</dbReference>
<comment type="similarity">
    <text evidence="1 2">Belongs to the outer membrane factor (OMF) (TC 1.B.17) family.</text>
</comment>
<organism evidence="4 5">
    <name type="scientific">Aromatoleum evansii</name>
    <name type="common">Azoarcus evansii</name>
    <dbReference type="NCBI Taxonomy" id="59406"/>
    <lineage>
        <taxon>Bacteria</taxon>
        <taxon>Pseudomonadati</taxon>
        <taxon>Pseudomonadota</taxon>
        <taxon>Betaproteobacteria</taxon>
        <taxon>Rhodocyclales</taxon>
        <taxon>Rhodocyclaceae</taxon>
        <taxon>Aromatoleum</taxon>
    </lineage>
</organism>
<dbReference type="PROSITE" id="PS51257">
    <property type="entry name" value="PROKAR_LIPOPROTEIN"/>
    <property type="match status" value="1"/>
</dbReference>